<organism evidence="2 4">
    <name type="scientific">Rotaria magnacalcarata</name>
    <dbReference type="NCBI Taxonomy" id="392030"/>
    <lineage>
        <taxon>Eukaryota</taxon>
        <taxon>Metazoa</taxon>
        <taxon>Spiralia</taxon>
        <taxon>Gnathifera</taxon>
        <taxon>Rotifera</taxon>
        <taxon>Eurotatoria</taxon>
        <taxon>Bdelloidea</taxon>
        <taxon>Philodinida</taxon>
        <taxon>Philodinidae</taxon>
        <taxon>Rotaria</taxon>
    </lineage>
</organism>
<proteinExistence type="predicted"/>
<accession>A0A8S3C1B1</accession>
<feature type="compositionally biased region" description="Basic residues" evidence="1">
    <location>
        <begin position="1"/>
        <end position="11"/>
    </location>
</feature>
<comment type="caution">
    <text evidence="2">The sequence shown here is derived from an EMBL/GenBank/DDBJ whole genome shotgun (WGS) entry which is preliminary data.</text>
</comment>
<dbReference type="EMBL" id="CAJOBI010168737">
    <property type="protein sequence ID" value="CAF4880552.1"/>
    <property type="molecule type" value="Genomic_DNA"/>
</dbReference>
<dbReference type="EMBL" id="CAJOBI010164580">
    <property type="protein sequence ID" value="CAF4864410.1"/>
    <property type="molecule type" value="Genomic_DNA"/>
</dbReference>
<gene>
    <name evidence="2" type="ORF">SMN809_LOCUS50019</name>
    <name evidence="3" type="ORF">SMN809_LOCUS50799</name>
</gene>
<feature type="region of interest" description="Disordered" evidence="1">
    <location>
        <begin position="1"/>
        <end position="48"/>
    </location>
</feature>
<reference evidence="2" key="1">
    <citation type="submission" date="2021-02" db="EMBL/GenBank/DDBJ databases">
        <authorList>
            <person name="Nowell W R."/>
        </authorList>
    </citation>
    <scope>NUCLEOTIDE SEQUENCE</scope>
</reference>
<dbReference type="AlphaFoldDB" id="A0A8S3C1B1"/>
<dbReference type="Proteomes" id="UP000676336">
    <property type="component" value="Unassembled WGS sequence"/>
</dbReference>
<name>A0A8S3C1B1_9BILA</name>
<evidence type="ECO:0000313" key="2">
    <source>
        <dbReference type="EMBL" id="CAF4864410.1"/>
    </source>
</evidence>
<evidence type="ECO:0000313" key="3">
    <source>
        <dbReference type="EMBL" id="CAF4880552.1"/>
    </source>
</evidence>
<evidence type="ECO:0000256" key="1">
    <source>
        <dbReference type="SAM" id="MobiDB-lite"/>
    </source>
</evidence>
<protein>
    <submittedName>
        <fullName evidence="2">Uncharacterized protein</fullName>
    </submittedName>
</protein>
<feature type="non-terminal residue" evidence="2">
    <location>
        <position position="58"/>
    </location>
</feature>
<evidence type="ECO:0000313" key="4">
    <source>
        <dbReference type="Proteomes" id="UP000676336"/>
    </source>
</evidence>
<sequence>LHHRPPKKRKITYNESDDTIIHKQDLPPISSPEVHHHEQISSEPSSTVARLLQGHLIQ</sequence>
<feature type="non-terminal residue" evidence="2">
    <location>
        <position position="1"/>
    </location>
</feature>